<sequence>MINGGLQMGEFRHDHHPSSSVNLIAFVKGIPELQSAVQVERISKGYSLDHKFKVVTPHLGKVLLRVFPHSELQSKQTELHLLERLRQMGVLCSAPLGIGKLDENNGYMILSYLEGEDASEALPLLNEKQQWSIGMQAGAELRRIHRLPVEKQAESWYSRKSRKHRRYVDKYRECSVVMKQDQAILNFIEDHLDCMKGRPDYFQHDDFHPANLVINQGELAGVIDFNRADQGDPVHEFLKLGLFATETSVPYSIGQVQGYFDGNEPNEEFWRMYSLYMAMALVSSVVWIQHVKPEETDEMMMKIDRVREDHDDFRNLIPRWYTVNR</sequence>
<name>A0A2W6NPF8_9BACL</name>
<dbReference type="InterPro" id="IPR011009">
    <property type="entry name" value="Kinase-like_dom_sf"/>
</dbReference>
<comment type="caution">
    <text evidence="2">The sequence shown here is derived from an EMBL/GenBank/DDBJ whole genome shotgun (WGS) entry which is preliminary data.</text>
</comment>
<evidence type="ECO:0000313" key="3">
    <source>
        <dbReference type="Proteomes" id="UP000249204"/>
    </source>
</evidence>
<dbReference type="Proteomes" id="UP000249204">
    <property type="component" value="Unassembled WGS sequence"/>
</dbReference>
<organism evidence="2 3">
    <name type="scientific">Paenibacillus silvae</name>
    <dbReference type="NCBI Taxonomy" id="1325358"/>
    <lineage>
        <taxon>Bacteria</taxon>
        <taxon>Bacillati</taxon>
        <taxon>Bacillota</taxon>
        <taxon>Bacilli</taxon>
        <taxon>Bacillales</taxon>
        <taxon>Paenibacillaceae</taxon>
        <taxon>Paenibacillus</taxon>
    </lineage>
</organism>
<dbReference type="GO" id="GO:0016740">
    <property type="term" value="F:transferase activity"/>
    <property type="evidence" value="ECO:0007669"/>
    <property type="project" value="UniProtKB-KW"/>
</dbReference>
<evidence type="ECO:0000259" key="1">
    <source>
        <dbReference type="Pfam" id="PF01636"/>
    </source>
</evidence>
<dbReference type="SUPFAM" id="SSF56112">
    <property type="entry name" value="Protein kinase-like (PK-like)"/>
    <property type="match status" value="1"/>
</dbReference>
<accession>A0A2W6NPF8</accession>
<dbReference type="EMBL" id="QKWW01000001">
    <property type="protein sequence ID" value="PZT57771.1"/>
    <property type="molecule type" value="Genomic_DNA"/>
</dbReference>
<dbReference type="Gene3D" id="3.90.1200.10">
    <property type="match status" value="1"/>
</dbReference>
<proteinExistence type="predicted"/>
<dbReference type="PANTHER" id="PTHR41283">
    <property type="entry name" value="AMINOGLYCOSIDE PHOSPHOTRANSFERASE"/>
    <property type="match status" value="1"/>
</dbReference>
<protein>
    <submittedName>
        <fullName evidence="2">Aminoglycoside phosphotransferase family protein</fullName>
    </submittedName>
</protein>
<evidence type="ECO:0000313" key="2">
    <source>
        <dbReference type="EMBL" id="PZT57771.1"/>
    </source>
</evidence>
<reference evidence="2 3" key="1">
    <citation type="submission" date="2018-06" db="EMBL/GenBank/DDBJ databases">
        <title>Isolation of heavy metals resistant Paenibacillus silvae NC2 from Gold-Copper mine in ZiJin, China.</title>
        <authorList>
            <person name="Xu J."/>
            <person name="Mazhar H.S."/>
            <person name="Rensing C."/>
        </authorList>
    </citation>
    <scope>NUCLEOTIDE SEQUENCE [LARGE SCALE GENOMIC DNA]</scope>
    <source>
        <strain evidence="2 3">NC2</strain>
    </source>
</reference>
<gene>
    <name evidence="2" type="ORF">DN757_00035</name>
</gene>
<dbReference type="Pfam" id="PF01636">
    <property type="entry name" value="APH"/>
    <property type="match status" value="1"/>
</dbReference>
<dbReference type="InterPro" id="IPR002575">
    <property type="entry name" value="Aminoglycoside_PTrfase"/>
</dbReference>
<feature type="domain" description="Aminoglycoside phosphotransferase" evidence="1">
    <location>
        <begin position="39"/>
        <end position="269"/>
    </location>
</feature>
<keyword evidence="2" id="KW-0808">Transferase</keyword>
<dbReference type="AlphaFoldDB" id="A0A2W6NPF8"/>
<dbReference type="PANTHER" id="PTHR41283:SF1">
    <property type="entry name" value="AMINOGLYCOSIDE PHOSPHOTRANSFERASE DOMAIN-CONTAINING PROTEIN"/>
    <property type="match status" value="1"/>
</dbReference>